<evidence type="ECO:0000259" key="2">
    <source>
        <dbReference type="PROSITE" id="PS50056"/>
    </source>
</evidence>
<dbReference type="STRING" id="6248.A0A0K0E6P6"/>
<protein>
    <submittedName>
        <fullName evidence="4">TYR_PHOSPHATASE_2 domain-containing protein</fullName>
    </submittedName>
    <submittedName>
        <fullName evidence="5">Tyrosine specific protein phosphatases domain-containing protein</fullName>
    </submittedName>
</protein>
<keyword evidence="3" id="KW-1185">Reference proteome</keyword>
<dbReference type="Pfam" id="PF00102">
    <property type="entry name" value="Y_phosphatase"/>
    <property type="match status" value="1"/>
</dbReference>
<dbReference type="PROSITE" id="PS00383">
    <property type="entry name" value="TYR_PHOSPHATASE_1"/>
    <property type="match status" value="1"/>
</dbReference>
<evidence type="ECO:0000313" key="4">
    <source>
        <dbReference type="WBParaSite" id="SSTP_0000517500.1"/>
    </source>
</evidence>
<dbReference type="InterPro" id="IPR000242">
    <property type="entry name" value="PTP_cat"/>
</dbReference>
<dbReference type="InterPro" id="IPR003595">
    <property type="entry name" value="Tyr_Pase_cat"/>
</dbReference>
<dbReference type="PRINTS" id="PR00700">
    <property type="entry name" value="PRTYPHPHTASE"/>
</dbReference>
<feature type="domain" description="Tyrosine-protein phosphatase" evidence="1">
    <location>
        <begin position="1"/>
        <end position="106"/>
    </location>
</feature>
<feature type="domain" description="Tyrosine specific protein phosphatases" evidence="2">
    <location>
        <begin position="28"/>
        <end position="97"/>
    </location>
</feature>
<dbReference type="Gene3D" id="3.90.190.10">
    <property type="entry name" value="Protein tyrosine phosphatase superfamily"/>
    <property type="match status" value="1"/>
</dbReference>
<evidence type="ECO:0000313" key="5">
    <source>
        <dbReference type="WBParaSite" id="TCONS_00009830.p1"/>
    </source>
</evidence>
<accession>A0A0K0E6P6</accession>
<dbReference type="WBParaSite" id="TCONS_00009830.p1">
    <property type="protein sequence ID" value="TCONS_00009830.p1"/>
    <property type="gene ID" value="XLOC_007559"/>
</dbReference>
<dbReference type="AlphaFoldDB" id="A0A0K0E6P6"/>
<dbReference type="PANTHER" id="PTHR46163">
    <property type="entry name" value="TYROSINE-PROTEIN PHOSPHATASE-RELATED"/>
    <property type="match status" value="1"/>
</dbReference>
<dbReference type="Proteomes" id="UP000035681">
    <property type="component" value="Unplaced"/>
</dbReference>
<dbReference type="SMART" id="SM00404">
    <property type="entry name" value="PTPc_motif"/>
    <property type="match status" value="1"/>
</dbReference>
<evidence type="ECO:0000313" key="3">
    <source>
        <dbReference type="Proteomes" id="UP000035681"/>
    </source>
</evidence>
<sequence length="140" mass="15955">MGKTVLYCIVSEQKRPDLSIPTEKKSLHELYKRIVQLYANTHIAIHCSNGIGRTGTVALIIYMIDVIKSKSSFDPIKCLAKIREHRCKTVQTSSQFVFALSILYEHFKDQIDRMDKKAYENFMSLAGEICNINGKNILKG</sequence>
<dbReference type="InterPro" id="IPR000387">
    <property type="entry name" value="Tyr_Pase_dom"/>
</dbReference>
<dbReference type="InterPro" id="IPR029021">
    <property type="entry name" value="Prot-tyrosine_phosphatase-like"/>
</dbReference>
<dbReference type="GO" id="GO:0004725">
    <property type="term" value="F:protein tyrosine phosphatase activity"/>
    <property type="evidence" value="ECO:0007669"/>
    <property type="project" value="InterPro"/>
</dbReference>
<dbReference type="SUPFAM" id="SSF52799">
    <property type="entry name" value="(Phosphotyrosine protein) phosphatases II"/>
    <property type="match status" value="1"/>
</dbReference>
<reference evidence="4" key="1">
    <citation type="submission" date="2015-08" db="UniProtKB">
        <authorList>
            <consortium name="WormBaseParasite"/>
        </authorList>
    </citation>
    <scope>IDENTIFICATION</scope>
</reference>
<dbReference type="InterPro" id="IPR016130">
    <property type="entry name" value="Tyr_Pase_AS"/>
</dbReference>
<dbReference type="WBParaSite" id="SSTP_0000517500.1">
    <property type="protein sequence ID" value="SSTP_0000517500.1"/>
    <property type="gene ID" value="SSTP_0000517500"/>
</dbReference>
<dbReference type="InterPro" id="IPR052782">
    <property type="entry name" value="Oocyte-zygote_transition_reg"/>
</dbReference>
<name>A0A0K0E6P6_STRER</name>
<evidence type="ECO:0000259" key="1">
    <source>
        <dbReference type="PROSITE" id="PS50055"/>
    </source>
</evidence>
<dbReference type="PROSITE" id="PS50056">
    <property type="entry name" value="TYR_PHOSPHATASE_2"/>
    <property type="match status" value="1"/>
</dbReference>
<organism evidence="4">
    <name type="scientific">Strongyloides stercoralis</name>
    <name type="common">Threadworm</name>
    <dbReference type="NCBI Taxonomy" id="6248"/>
    <lineage>
        <taxon>Eukaryota</taxon>
        <taxon>Metazoa</taxon>
        <taxon>Ecdysozoa</taxon>
        <taxon>Nematoda</taxon>
        <taxon>Chromadorea</taxon>
        <taxon>Rhabditida</taxon>
        <taxon>Tylenchina</taxon>
        <taxon>Panagrolaimomorpha</taxon>
        <taxon>Strongyloidoidea</taxon>
        <taxon>Strongyloididae</taxon>
        <taxon>Strongyloides</taxon>
    </lineage>
</organism>
<proteinExistence type="predicted"/>
<dbReference type="PROSITE" id="PS50055">
    <property type="entry name" value="TYR_PHOSPHATASE_PTP"/>
    <property type="match status" value="1"/>
</dbReference>